<reference evidence="2 3" key="1">
    <citation type="submission" date="2022-10" db="EMBL/GenBank/DDBJ databases">
        <title>Genomic of Burkholderia cepacia PN-1.</title>
        <authorList>
            <person name="Yang Y."/>
            <person name="Guan H."/>
            <person name="Huang J."/>
        </authorList>
    </citation>
    <scope>NUCLEOTIDE SEQUENCE [LARGE SCALE GENOMIC DNA]</scope>
    <source>
        <strain evidence="2 3">PN-1</strain>
    </source>
</reference>
<evidence type="ECO:0000313" key="3">
    <source>
        <dbReference type="Proteomes" id="UP001448498"/>
    </source>
</evidence>
<dbReference type="Proteomes" id="UP001448498">
    <property type="component" value="Chromosome 1"/>
</dbReference>
<feature type="region of interest" description="Disordered" evidence="1">
    <location>
        <begin position="215"/>
        <end position="240"/>
    </location>
</feature>
<protein>
    <submittedName>
        <fullName evidence="2">Recombinase RecT</fullName>
    </submittedName>
</protein>
<feature type="region of interest" description="Disordered" evidence="1">
    <location>
        <begin position="287"/>
        <end position="324"/>
    </location>
</feature>
<dbReference type="EMBL" id="CP109821">
    <property type="protein sequence ID" value="XAE49551.1"/>
    <property type="molecule type" value="Genomic_DNA"/>
</dbReference>
<organism evidence="2 3">
    <name type="scientific">Burkholderia arboris</name>
    <dbReference type="NCBI Taxonomy" id="488730"/>
    <lineage>
        <taxon>Bacteria</taxon>
        <taxon>Pseudomonadati</taxon>
        <taxon>Pseudomonadota</taxon>
        <taxon>Betaproteobacteria</taxon>
        <taxon>Burkholderiales</taxon>
        <taxon>Burkholderiaceae</taxon>
        <taxon>Burkholderia</taxon>
        <taxon>Burkholderia cepacia complex</taxon>
    </lineage>
</organism>
<proteinExistence type="predicted"/>
<feature type="compositionally biased region" description="Basic and acidic residues" evidence="1">
    <location>
        <begin position="298"/>
        <end position="324"/>
    </location>
</feature>
<dbReference type="RefSeq" id="WP_342704232.1">
    <property type="nucleotide sequence ID" value="NZ_CP109821.1"/>
</dbReference>
<accession>A0ABZ3DKA0</accession>
<name>A0ABZ3DKA0_9BURK</name>
<dbReference type="InterPro" id="IPR018330">
    <property type="entry name" value="RecT_fam"/>
</dbReference>
<gene>
    <name evidence="2" type="ORF">OHZ10_07985</name>
</gene>
<feature type="compositionally biased region" description="Polar residues" evidence="1">
    <location>
        <begin position="215"/>
        <end position="228"/>
    </location>
</feature>
<keyword evidence="3" id="KW-1185">Reference proteome</keyword>
<sequence length="324" mass="35331">MSEVTTLTPIENITPITEIPNTSVPANFSSASLVLSDDAMERMLRIADMMASGRATIPKHLQQKPGDCFAVCMQAMQWGMNPFAVAQKTHLVGDTLGYEAQLVIAVMNSSPALATRLNYAWSDNWDGVVGKTDNNASHWAEVWATVKGETEPRVLRVSMAQVGKVRNSPNWEADPRQQLAYLAAKRWGRLHAPDVILGVYTPDELQDGIDYGTGQPISTPRATPTQIARQAADSTRVERNDQHADIIKQLENVANQYGSDALAESWAKLTKEDRKAIGTDELNRLKKLAATDATPQAEGHEVDPEAKGGADGEQSEREPGGDDE</sequence>
<dbReference type="Pfam" id="PF03837">
    <property type="entry name" value="RecT"/>
    <property type="match status" value="1"/>
</dbReference>
<evidence type="ECO:0000313" key="2">
    <source>
        <dbReference type="EMBL" id="XAE49551.1"/>
    </source>
</evidence>
<evidence type="ECO:0000256" key="1">
    <source>
        <dbReference type="SAM" id="MobiDB-lite"/>
    </source>
</evidence>